<comment type="caution">
    <text evidence="1">The sequence shown here is derived from an EMBL/GenBank/DDBJ whole genome shotgun (WGS) entry which is preliminary data.</text>
</comment>
<keyword evidence="2" id="KW-1185">Reference proteome</keyword>
<reference evidence="1 2" key="1">
    <citation type="submission" date="2024-11" db="EMBL/GenBank/DDBJ databases">
        <title>Chromosome-level genome assembly of the freshwater bivalve Anodonta woodiana.</title>
        <authorList>
            <person name="Chen X."/>
        </authorList>
    </citation>
    <scope>NUCLEOTIDE SEQUENCE [LARGE SCALE GENOMIC DNA]</scope>
    <source>
        <strain evidence="1">MN2024</strain>
        <tissue evidence="1">Gills</tissue>
    </source>
</reference>
<dbReference type="EMBL" id="JBJQND010000012">
    <property type="protein sequence ID" value="KAL3859220.1"/>
    <property type="molecule type" value="Genomic_DNA"/>
</dbReference>
<proteinExistence type="predicted"/>
<name>A0ABD3VC90_SINWO</name>
<dbReference type="AlphaFoldDB" id="A0ABD3VC90"/>
<protein>
    <submittedName>
        <fullName evidence="1">Uncharacterized protein</fullName>
    </submittedName>
</protein>
<organism evidence="1 2">
    <name type="scientific">Sinanodonta woodiana</name>
    <name type="common">Chinese pond mussel</name>
    <name type="synonym">Anodonta woodiana</name>
    <dbReference type="NCBI Taxonomy" id="1069815"/>
    <lineage>
        <taxon>Eukaryota</taxon>
        <taxon>Metazoa</taxon>
        <taxon>Spiralia</taxon>
        <taxon>Lophotrochozoa</taxon>
        <taxon>Mollusca</taxon>
        <taxon>Bivalvia</taxon>
        <taxon>Autobranchia</taxon>
        <taxon>Heteroconchia</taxon>
        <taxon>Palaeoheterodonta</taxon>
        <taxon>Unionida</taxon>
        <taxon>Unionoidea</taxon>
        <taxon>Unionidae</taxon>
        <taxon>Unioninae</taxon>
        <taxon>Sinanodonta</taxon>
    </lineage>
</organism>
<sequence>MIGLNKSGTKYVGISIKPSVAFKDECQKLSQQELIDLIRGELQETCKLNEVKTGLVECLVATRITCNRVPIFKHLTFRENDRFLKIAGKEVDLKSLIMNINAVEMEYMQCVSKSKGLIWVKEQD</sequence>
<evidence type="ECO:0000313" key="2">
    <source>
        <dbReference type="Proteomes" id="UP001634394"/>
    </source>
</evidence>
<gene>
    <name evidence="1" type="ORF">ACJMK2_009449</name>
</gene>
<evidence type="ECO:0000313" key="1">
    <source>
        <dbReference type="EMBL" id="KAL3859220.1"/>
    </source>
</evidence>
<dbReference type="Proteomes" id="UP001634394">
    <property type="component" value="Unassembled WGS sequence"/>
</dbReference>
<accession>A0ABD3VC90</accession>